<protein>
    <submittedName>
        <fullName evidence="4">HTH_Tnp_IS630 domain-containing protein</fullName>
    </submittedName>
</protein>
<reference evidence="2 3" key="1">
    <citation type="submission" date="2018-11" db="EMBL/GenBank/DDBJ databases">
        <authorList>
            <consortium name="Pathogen Informatics"/>
        </authorList>
    </citation>
    <scope>NUCLEOTIDE SEQUENCE [LARGE SCALE GENOMIC DNA]</scope>
</reference>
<reference evidence="4" key="2">
    <citation type="submission" date="2019-09" db="UniProtKB">
        <authorList>
            <consortium name="WormBaseParasite"/>
        </authorList>
    </citation>
    <scope>IDENTIFICATION</scope>
</reference>
<dbReference type="SUPFAM" id="SSF46689">
    <property type="entry name" value="Homeodomain-like"/>
    <property type="match status" value="1"/>
</dbReference>
<dbReference type="WBParaSite" id="HPBE_0001379001-mRNA-1">
    <property type="protein sequence ID" value="HPBE_0001379001-mRNA-1"/>
    <property type="gene ID" value="HPBE_0001379001"/>
</dbReference>
<keyword evidence="3" id="KW-1185">Reference proteome</keyword>
<dbReference type="GO" id="GO:0005634">
    <property type="term" value="C:nucleus"/>
    <property type="evidence" value="ECO:0007669"/>
    <property type="project" value="UniProtKB-SubCell"/>
</dbReference>
<evidence type="ECO:0000313" key="3">
    <source>
        <dbReference type="Proteomes" id="UP000050761"/>
    </source>
</evidence>
<dbReference type="Proteomes" id="UP000050761">
    <property type="component" value="Unassembled WGS sequence"/>
</dbReference>
<dbReference type="InterPro" id="IPR009057">
    <property type="entry name" value="Homeodomain-like_sf"/>
</dbReference>
<sequence>MGTDDQDVQQSRRRGRYSRVSRNQKILVLLVFVNGMTTHDAAKVADINENTDRSIIKAYKRDGEIVERARGGTRAKKLTGGVLLLIKEVVETFTQHLGADTRISQGRKNLDVSVTTIFSALRKLQITLKKGLRKLLSSETPIMNSGVSIVPITSNYI</sequence>
<name>A0A183FYP8_HELPZ</name>
<evidence type="ECO:0000313" key="2">
    <source>
        <dbReference type="EMBL" id="VDO97424.1"/>
    </source>
</evidence>
<accession>A0A183FYP8</accession>
<comment type="subcellular location">
    <subcellularLocation>
        <location evidence="1">Nucleus</location>
    </subcellularLocation>
</comment>
<accession>A0A3P8AP07</accession>
<evidence type="ECO:0000313" key="4">
    <source>
        <dbReference type="WBParaSite" id="HPBE_0001379001-mRNA-1"/>
    </source>
</evidence>
<proteinExistence type="predicted"/>
<evidence type="ECO:0000256" key="1">
    <source>
        <dbReference type="ARBA" id="ARBA00004123"/>
    </source>
</evidence>
<organism evidence="3 4">
    <name type="scientific">Heligmosomoides polygyrus</name>
    <name type="common">Parasitic roundworm</name>
    <dbReference type="NCBI Taxonomy" id="6339"/>
    <lineage>
        <taxon>Eukaryota</taxon>
        <taxon>Metazoa</taxon>
        <taxon>Ecdysozoa</taxon>
        <taxon>Nematoda</taxon>
        <taxon>Chromadorea</taxon>
        <taxon>Rhabditida</taxon>
        <taxon>Rhabditina</taxon>
        <taxon>Rhabditomorpha</taxon>
        <taxon>Strongyloidea</taxon>
        <taxon>Heligmosomidae</taxon>
        <taxon>Heligmosomoides</taxon>
    </lineage>
</organism>
<dbReference type="EMBL" id="UZAH01028071">
    <property type="protein sequence ID" value="VDO97424.1"/>
    <property type="molecule type" value="Genomic_DNA"/>
</dbReference>
<dbReference type="OrthoDB" id="7976214at2759"/>
<dbReference type="AlphaFoldDB" id="A0A183FYP8"/>
<gene>
    <name evidence="2" type="ORF">HPBE_LOCUS13791</name>
</gene>